<dbReference type="PROSITE" id="PS00107">
    <property type="entry name" value="PROTEIN_KINASE_ATP"/>
    <property type="match status" value="1"/>
</dbReference>
<evidence type="ECO:0000256" key="5">
    <source>
        <dbReference type="PROSITE-ProRule" id="PRU10141"/>
    </source>
</evidence>
<dbReference type="CDD" id="cd14014">
    <property type="entry name" value="STKc_PknB_like"/>
    <property type="match status" value="1"/>
</dbReference>
<dbReference type="SUPFAM" id="SSF56112">
    <property type="entry name" value="Protein kinase-like (PK-like)"/>
    <property type="match status" value="1"/>
</dbReference>
<dbReference type="Gene3D" id="1.10.510.10">
    <property type="entry name" value="Transferase(Phosphotransferase) domain 1"/>
    <property type="match status" value="1"/>
</dbReference>
<dbReference type="InterPro" id="IPR000719">
    <property type="entry name" value="Prot_kinase_dom"/>
</dbReference>
<dbReference type="PANTHER" id="PTHR43289:SF34">
    <property type="entry name" value="SERINE_THREONINE-PROTEIN KINASE YBDM-RELATED"/>
    <property type="match status" value="1"/>
</dbReference>
<keyword evidence="6" id="KW-0472">Membrane</keyword>
<proteinExistence type="predicted"/>
<reference evidence="8 9" key="1">
    <citation type="journal article" date="2022" name="Syst. Appl. Microbiol.">
        <title>Rhodopirellula aestuarii sp. nov., a novel member of the genus Rhodopirellula isolated from brackish sediments collected in the Tagus River estuary, Portugal.</title>
        <authorList>
            <person name="Vitorino I.R."/>
            <person name="Klimek D."/>
            <person name="Calusinska M."/>
            <person name="Lobo-da-Cunha A."/>
            <person name="Vasconcelos V."/>
            <person name="Lage O.M."/>
        </authorList>
    </citation>
    <scope>NUCLEOTIDE SEQUENCE [LARGE SCALE GENOMIC DNA]</scope>
    <source>
        <strain evidence="8 9">ICT_H3.1</strain>
    </source>
</reference>
<feature type="transmembrane region" description="Helical" evidence="6">
    <location>
        <begin position="388"/>
        <end position="409"/>
    </location>
</feature>
<evidence type="ECO:0000256" key="4">
    <source>
        <dbReference type="ARBA" id="ARBA00022840"/>
    </source>
</evidence>
<dbReference type="SMART" id="SM00220">
    <property type="entry name" value="S_TKc"/>
    <property type="match status" value="1"/>
</dbReference>
<dbReference type="InterPro" id="IPR008271">
    <property type="entry name" value="Ser/Thr_kinase_AS"/>
</dbReference>
<keyword evidence="6" id="KW-1133">Transmembrane helix</keyword>
<dbReference type="RefSeq" id="WP_250930909.1">
    <property type="nucleotide sequence ID" value="NZ_JAMQBK010000060.1"/>
</dbReference>
<accession>A0ABT0U8I8</accession>
<keyword evidence="6" id="KW-0812">Transmembrane</keyword>
<gene>
    <name evidence="8" type="ORF">NB063_21670</name>
</gene>
<feature type="domain" description="Protein kinase" evidence="7">
    <location>
        <begin position="101"/>
        <end position="374"/>
    </location>
</feature>
<keyword evidence="1" id="KW-0808">Transferase</keyword>
<dbReference type="EMBL" id="JAMQBK010000060">
    <property type="protein sequence ID" value="MCM2373229.1"/>
    <property type="molecule type" value="Genomic_DNA"/>
</dbReference>
<evidence type="ECO:0000256" key="1">
    <source>
        <dbReference type="ARBA" id="ARBA00022679"/>
    </source>
</evidence>
<dbReference type="PROSITE" id="PS00108">
    <property type="entry name" value="PROTEIN_KINASE_ST"/>
    <property type="match status" value="1"/>
</dbReference>
<feature type="transmembrane region" description="Helical" evidence="6">
    <location>
        <begin position="429"/>
        <end position="451"/>
    </location>
</feature>
<keyword evidence="4 5" id="KW-0067">ATP-binding</keyword>
<evidence type="ECO:0000256" key="3">
    <source>
        <dbReference type="ARBA" id="ARBA00022777"/>
    </source>
</evidence>
<feature type="transmembrane region" description="Helical" evidence="6">
    <location>
        <begin position="472"/>
        <end position="502"/>
    </location>
</feature>
<comment type="caution">
    <text evidence="8">The sequence shown here is derived from an EMBL/GenBank/DDBJ whole genome shotgun (WGS) entry which is preliminary data.</text>
</comment>
<feature type="binding site" evidence="5">
    <location>
        <position position="130"/>
    </location>
    <ligand>
        <name>ATP</name>
        <dbReference type="ChEBI" id="CHEBI:30616"/>
    </ligand>
</feature>
<evidence type="ECO:0000256" key="6">
    <source>
        <dbReference type="SAM" id="Phobius"/>
    </source>
</evidence>
<keyword evidence="3 8" id="KW-0418">Kinase</keyword>
<keyword evidence="2 5" id="KW-0547">Nucleotide-binding</keyword>
<dbReference type="GO" id="GO:0004674">
    <property type="term" value="F:protein serine/threonine kinase activity"/>
    <property type="evidence" value="ECO:0007669"/>
    <property type="project" value="UniProtKB-KW"/>
</dbReference>
<keyword evidence="8" id="KW-0723">Serine/threonine-protein kinase</keyword>
<evidence type="ECO:0000313" key="9">
    <source>
        <dbReference type="Proteomes" id="UP001202961"/>
    </source>
</evidence>
<dbReference type="Pfam" id="PF00069">
    <property type="entry name" value="Pkinase"/>
    <property type="match status" value="1"/>
</dbReference>
<protein>
    <submittedName>
        <fullName evidence="8">Serine/threonine protein kinase</fullName>
    </submittedName>
</protein>
<evidence type="ECO:0000259" key="7">
    <source>
        <dbReference type="PROSITE" id="PS50011"/>
    </source>
</evidence>
<organism evidence="8 9">
    <name type="scientific">Aporhodopirellula aestuarii</name>
    <dbReference type="NCBI Taxonomy" id="2950107"/>
    <lineage>
        <taxon>Bacteria</taxon>
        <taxon>Pseudomonadati</taxon>
        <taxon>Planctomycetota</taxon>
        <taxon>Planctomycetia</taxon>
        <taxon>Pirellulales</taxon>
        <taxon>Pirellulaceae</taxon>
        <taxon>Aporhodopirellula</taxon>
    </lineage>
</organism>
<sequence length="670" mass="74362">MSSSPEIEELVRQWQHRTRSGEVGVLKRLQEDHPELAEEIAAEVSKLQDRETNASASDTQLSHSAFQTDEFATRLPENLEQRRERVERDRIPQSLGPQGRYRVIGLLGSGAFGDVYLCHDEKLFRDVAIKVPRTEWLRDRGNVADFLNEARAVAALRDPGIVTTHDVLEEHDGTILLVMEYVDGGTLQDKLDKLPSQTSRMAALGVVEIAKIGRDITAALVEAHRLGFVHRDLKPANVLIGRDRLRITDFGLAISTASDSPANTAGTPLYMSPEQLNPRNSQLDARSDLWSIGVILYQACTGKFPFPMPSSDEESGRNRTRELFRRIQEDPPIPPRQWDKSIPTSLEQIILRCLQKDPSNRYQTAEELGNDLRLLAVPDVAGRRWECLAIPVGGFLTFVGIMGLVAIYTSMLMIPHLTVNGLVMDGMSSYIFAAVTLGIGPPLIALGNWCCCRRAIAQRANAPTLPCRVSRYAVACVGVGSATAGWGPPSVLLTIVLAILAWRDIRRKKHWLSGGRHVVAGLVLACVLMIPWVFWWFTFVKIADSTRLIEAADSAITTSNYGYAEQVLDQVASRKDSFPMSHAAISDVAYALKVRLAYAKGEYERVLTMAGKLKSTNSVLSIADTMVVFIRMKSHEKLNDQAAAERDREALRTLVPWNATQLPVWLSLPD</sequence>
<dbReference type="PANTHER" id="PTHR43289">
    <property type="entry name" value="MITOGEN-ACTIVATED PROTEIN KINASE KINASE KINASE 20-RELATED"/>
    <property type="match status" value="1"/>
</dbReference>
<dbReference type="InterPro" id="IPR011009">
    <property type="entry name" value="Kinase-like_dom_sf"/>
</dbReference>
<keyword evidence="9" id="KW-1185">Reference proteome</keyword>
<evidence type="ECO:0000313" key="8">
    <source>
        <dbReference type="EMBL" id="MCM2373229.1"/>
    </source>
</evidence>
<dbReference type="PROSITE" id="PS50011">
    <property type="entry name" value="PROTEIN_KINASE_DOM"/>
    <property type="match status" value="1"/>
</dbReference>
<dbReference type="Gene3D" id="3.30.200.20">
    <property type="entry name" value="Phosphorylase Kinase, domain 1"/>
    <property type="match status" value="1"/>
</dbReference>
<dbReference type="InterPro" id="IPR017441">
    <property type="entry name" value="Protein_kinase_ATP_BS"/>
</dbReference>
<feature type="transmembrane region" description="Helical" evidence="6">
    <location>
        <begin position="514"/>
        <end position="537"/>
    </location>
</feature>
<evidence type="ECO:0000256" key="2">
    <source>
        <dbReference type="ARBA" id="ARBA00022741"/>
    </source>
</evidence>
<dbReference type="Proteomes" id="UP001202961">
    <property type="component" value="Unassembled WGS sequence"/>
</dbReference>
<name>A0ABT0U8I8_9BACT</name>